<organism evidence="3 4">
    <name type="scientific">Gossypium aridum</name>
    <name type="common">American cotton</name>
    <name type="synonym">Erioxylum aridum</name>
    <dbReference type="NCBI Taxonomy" id="34290"/>
    <lineage>
        <taxon>Eukaryota</taxon>
        <taxon>Viridiplantae</taxon>
        <taxon>Streptophyta</taxon>
        <taxon>Embryophyta</taxon>
        <taxon>Tracheophyta</taxon>
        <taxon>Spermatophyta</taxon>
        <taxon>Magnoliopsida</taxon>
        <taxon>eudicotyledons</taxon>
        <taxon>Gunneridae</taxon>
        <taxon>Pentapetalae</taxon>
        <taxon>rosids</taxon>
        <taxon>malvids</taxon>
        <taxon>Malvales</taxon>
        <taxon>Malvaceae</taxon>
        <taxon>Malvoideae</taxon>
        <taxon>Gossypium</taxon>
    </lineage>
</organism>
<dbReference type="InterPro" id="IPR000719">
    <property type="entry name" value="Prot_kinase_dom"/>
</dbReference>
<keyword evidence="1" id="KW-0547">Nucleotide-binding</keyword>
<protein>
    <recommendedName>
        <fullName evidence="2">Protein kinase domain-containing protein</fullName>
    </recommendedName>
</protein>
<feature type="non-terminal residue" evidence="3">
    <location>
        <position position="1"/>
    </location>
</feature>
<dbReference type="GO" id="GO:0004672">
    <property type="term" value="F:protein kinase activity"/>
    <property type="evidence" value="ECO:0007669"/>
    <property type="project" value="InterPro"/>
</dbReference>
<dbReference type="PROSITE" id="PS50011">
    <property type="entry name" value="PROTEIN_KINASE_DOM"/>
    <property type="match status" value="1"/>
</dbReference>
<name>A0A7J8Y820_GOSAI</name>
<evidence type="ECO:0000259" key="2">
    <source>
        <dbReference type="PROSITE" id="PS50011"/>
    </source>
</evidence>
<dbReference type="PROSITE" id="PS00107">
    <property type="entry name" value="PROTEIN_KINASE_ATP"/>
    <property type="match status" value="1"/>
</dbReference>
<reference evidence="3 4" key="1">
    <citation type="journal article" date="2019" name="Genome Biol. Evol.">
        <title>Insights into the evolution of the New World diploid cottons (Gossypium, subgenus Houzingenia) based on genome sequencing.</title>
        <authorList>
            <person name="Grover C.E."/>
            <person name="Arick M.A. 2nd"/>
            <person name="Thrash A."/>
            <person name="Conover J.L."/>
            <person name="Sanders W.S."/>
            <person name="Peterson D.G."/>
            <person name="Frelichowski J.E."/>
            <person name="Scheffler J.A."/>
            <person name="Scheffler B.E."/>
            <person name="Wendel J.F."/>
        </authorList>
    </citation>
    <scope>NUCLEOTIDE SEQUENCE [LARGE SCALE GENOMIC DNA]</scope>
    <source>
        <strain evidence="3">185</strain>
        <tissue evidence="3">Leaf</tissue>
    </source>
</reference>
<comment type="caution">
    <text evidence="3">The sequence shown here is derived from an EMBL/GenBank/DDBJ whole genome shotgun (WGS) entry which is preliminary data.</text>
</comment>
<sequence>MTNNFERVLGKGVFGTVFHGCFNDTQVAVKMFSESSAQGYKQFHAEIELLLRVHHRNLTPLIGYCDDSSNLGLVYEFMAKGNLAEHLSGNSSNILTWEQRLRRALEAPQ</sequence>
<dbReference type="EMBL" id="JABFAA010000011">
    <property type="protein sequence ID" value="MBA0695687.1"/>
    <property type="molecule type" value="Genomic_DNA"/>
</dbReference>
<dbReference type="InterPro" id="IPR001245">
    <property type="entry name" value="Ser-Thr/Tyr_kinase_cat_dom"/>
</dbReference>
<feature type="binding site" evidence="1">
    <location>
        <position position="30"/>
    </location>
    <ligand>
        <name>ATP</name>
        <dbReference type="ChEBI" id="CHEBI:30616"/>
    </ligand>
</feature>
<evidence type="ECO:0000313" key="3">
    <source>
        <dbReference type="EMBL" id="MBA0695687.1"/>
    </source>
</evidence>
<dbReference type="SUPFAM" id="SSF56112">
    <property type="entry name" value="Protein kinase-like (PK-like)"/>
    <property type="match status" value="1"/>
</dbReference>
<gene>
    <name evidence="3" type="ORF">Goari_002297</name>
</gene>
<dbReference type="PANTHER" id="PTHR45631:SF202">
    <property type="entry name" value="SENESCENCE-INDUCED RECEPTOR-LIKE SERINE_THREONINE-PROTEIN KINASE"/>
    <property type="match status" value="1"/>
</dbReference>
<dbReference type="InterPro" id="IPR011009">
    <property type="entry name" value="Kinase-like_dom_sf"/>
</dbReference>
<evidence type="ECO:0000313" key="4">
    <source>
        <dbReference type="Proteomes" id="UP000593577"/>
    </source>
</evidence>
<dbReference type="AlphaFoldDB" id="A0A7J8Y820"/>
<accession>A0A7J8Y820</accession>
<dbReference type="Proteomes" id="UP000593577">
    <property type="component" value="Unassembled WGS sequence"/>
</dbReference>
<evidence type="ECO:0000256" key="1">
    <source>
        <dbReference type="PROSITE-ProRule" id="PRU10141"/>
    </source>
</evidence>
<dbReference type="InterPro" id="IPR017441">
    <property type="entry name" value="Protein_kinase_ATP_BS"/>
</dbReference>
<keyword evidence="4" id="KW-1185">Reference proteome</keyword>
<dbReference type="Pfam" id="PF07714">
    <property type="entry name" value="PK_Tyr_Ser-Thr"/>
    <property type="match status" value="1"/>
</dbReference>
<dbReference type="Gene3D" id="1.10.510.10">
    <property type="entry name" value="Transferase(Phosphotransferase) domain 1"/>
    <property type="match status" value="1"/>
</dbReference>
<proteinExistence type="predicted"/>
<feature type="domain" description="Protein kinase" evidence="2">
    <location>
        <begin position="3"/>
        <end position="109"/>
    </location>
</feature>
<dbReference type="GO" id="GO:0005524">
    <property type="term" value="F:ATP binding"/>
    <property type="evidence" value="ECO:0007669"/>
    <property type="project" value="UniProtKB-UniRule"/>
</dbReference>
<dbReference type="PANTHER" id="PTHR45631">
    <property type="entry name" value="OS07G0107800 PROTEIN-RELATED"/>
    <property type="match status" value="1"/>
</dbReference>
<keyword evidence="1" id="KW-0067">ATP-binding</keyword>